<accession>A0A810CZG1</accession>
<reference evidence="9" key="2">
    <citation type="submission" date="2020-05" db="EMBL/GenBank/DDBJ databases">
        <title>Complete genome sequence of Bradyrhizobium diazoefficiens XF10 isolated from soybean nodule.</title>
        <authorList>
            <person name="Noda R."/>
            <person name="Kakizaki K."/>
            <person name="Minamisawa K."/>
        </authorList>
    </citation>
    <scope>NUCLEOTIDE SEQUENCE</scope>
    <source>
        <strain evidence="9">XF10</strain>
    </source>
</reference>
<evidence type="ECO:0000313" key="2">
    <source>
        <dbReference type="EMBL" id="BCE24688.1"/>
    </source>
</evidence>
<sequence>MLADDGKRNCFNTRHCERSEAIQTLSVEAVWIASSHQRKIATQFCRELLAMTALMQLCATIPAVVIASSNTPAGCNRHRDWP</sequence>
<keyword evidence="1" id="KW-0472">Membrane</keyword>
<feature type="transmembrane region" description="Helical" evidence="1">
    <location>
        <begin position="48"/>
        <end position="67"/>
    </location>
</feature>
<reference evidence="5" key="5">
    <citation type="submission" date="2020-05" db="EMBL/GenBank/DDBJ databases">
        <title>Complete genome sequence of Bradyrhizobium diazoefficiens XF4 isolated from soybean nodule.</title>
        <authorList>
            <person name="Noda R."/>
            <person name="Kakizaki K."/>
            <person name="Minamisawa K."/>
        </authorList>
    </citation>
    <scope>NUCLEOTIDE SEQUENCE</scope>
    <source>
        <strain evidence="5">XF4</strain>
    </source>
</reference>
<dbReference type="EMBL" id="AP023093">
    <property type="protein sequence ID" value="BCE42156.1"/>
    <property type="molecule type" value="Genomic_DNA"/>
</dbReference>
<protein>
    <submittedName>
        <fullName evidence="9">Uncharacterized protein</fullName>
    </submittedName>
</protein>
<evidence type="ECO:0000313" key="4">
    <source>
        <dbReference type="EMBL" id="BCE42156.1"/>
    </source>
</evidence>
<proteinExistence type="predicted"/>
<dbReference type="RefSeq" id="WP_039185869.1">
    <property type="nucleotide sequence ID" value="NZ_AP022638.1"/>
</dbReference>
<evidence type="ECO:0000313" key="8">
    <source>
        <dbReference type="EMBL" id="BCE85696.1"/>
    </source>
</evidence>
<keyword evidence="1" id="KW-1133">Transmembrane helix</keyword>
<dbReference type="EMBL" id="AP023091">
    <property type="protein sequence ID" value="BCE24688.1"/>
    <property type="molecule type" value="Genomic_DNA"/>
</dbReference>
<dbReference type="AlphaFoldDB" id="A0A810CZG1"/>
<dbReference type="EMBL" id="AP023099">
    <property type="protein sequence ID" value="BCE94448.1"/>
    <property type="molecule type" value="Genomic_DNA"/>
</dbReference>
<reference evidence="2" key="1">
    <citation type="submission" date="2020-05" db="EMBL/GenBank/DDBJ databases">
        <title>Complete genome sequence of Bradyrhizobium diazoefficiens XF1 isolated from soybean nodule.</title>
        <authorList>
            <person name="Noda R."/>
            <person name="Kakizaki K."/>
            <person name="Minamisawa K."/>
        </authorList>
    </citation>
    <scope>NUCLEOTIDE SEQUENCE</scope>
    <source>
        <strain evidence="2">XF1</strain>
    </source>
</reference>
<reference evidence="4" key="4">
    <citation type="submission" date="2020-05" db="EMBL/GenBank/DDBJ databases">
        <title>Complete genome sequence of Bradyrhizobium diazoefficiens XF3 isolated from soybean nodule.</title>
        <authorList>
            <person name="Noda R."/>
            <person name="Kakizaki K."/>
            <person name="Minamisawa K."/>
        </authorList>
    </citation>
    <scope>NUCLEOTIDE SEQUENCE</scope>
    <source>
        <strain evidence="4">XF3</strain>
    </source>
</reference>
<dbReference type="EMBL" id="AP023098">
    <property type="protein sequence ID" value="BCE85696.1"/>
    <property type="molecule type" value="Genomic_DNA"/>
</dbReference>
<gene>
    <name evidence="9" type="ORF">XF10B_72460</name>
    <name evidence="2" type="ORF">XF1B_73690</name>
    <name evidence="3" type="ORF">XF2B_71470</name>
    <name evidence="4" type="ORF">XF3B_71870</name>
    <name evidence="5" type="ORF">XF4B_72960</name>
    <name evidence="6" type="ORF">XF5B_72020</name>
    <name evidence="7" type="ORF">XF6B_71730</name>
    <name evidence="8" type="ORF">XF9B_71170</name>
</gene>
<dbReference type="EMBL" id="AP023094">
    <property type="protein sequence ID" value="BCE50947.1"/>
    <property type="molecule type" value="Genomic_DNA"/>
</dbReference>
<evidence type="ECO:0000313" key="5">
    <source>
        <dbReference type="EMBL" id="BCE50947.1"/>
    </source>
</evidence>
<reference evidence="6" key="6">
    <citation type="submission" date="2020-05" db="EMBL/GenBank/DDBJ databases">
        <title>Complete genome sequence of Bradyrhizobium diazoefficiens XF5 isolated from soybean nodule.</title>
        <authorList>
            <person name="Noda R."/>
            <person name="Kakizaki K."/>
            <person name="Minamisawa K."/>
        </authorList>
    </citation>
    <scope>NUCLEOTIDE SEQUENCE</scope>
    <source>
        <strain evidence="6">XF5</strain>
    </source>
</reference>
<evidence type="ECO:0000313" key="6">
    <source>
        <dbReference type="EMBL" id="BCE59690.1"/>
    </source>
</evidence>
<organism evidence="9">
    <name type="scientific">Bradyrhizobium diazoefficiens</name>
    <dbReference type="NCBI Taxonomy" id="1355477"/>
    <lineage>
        <taxon>Bacteria</taxon>
        <taxon>Pseudomonadati</taxon>
        <taxon>Pseudomonadota</taxon>
        <taxon>Alphaproteobacteria</taxon>
        <taxon>Hyphomicrobiales</taxon>
        <taxon>Nitrobacteraceae</taxon>
        <taxon>Bradyrhizobium</taxon>
    </lineage>
</organism>
<evidence type="ECO:0000313" key="3">
    <source>
        <dbReference type="EMBL" id="BCE33378.1"/>
    </source>
</evidence>
<dbReference type="EMBL" id="AP023095">
    <property type="protein sequence ID" value="BCE59690.1"/>
    <property type="molecule type" value="Genomic_DNA"/>
</dbReference>
<reference evidence="7" key="7">
    <citation type="submission" date="2020-05" db="EMBL/GenBank/DDBJ databases">
        <title>Complete genome sequence of Bradyrhizobium diazoefficiens XF6 isolated from soybean nodule.</title>
        <authorList>
            <person name="Noda R."/>
            <person name="Kakizaki K."/>
            <person name="Minamisawa K."/>
        </authorList>
    </citation>
    <scope>NUCLEOTIDE SEQUENCE</scope>
    <source>
        <strain evidence="7">XF6</strain>
    </source>
</reference>
<dbReference type="EMBL" id="AP023096">
    <property type="protein sequence ID" value="BCE68374.1"/>
    <property type="molecule type" value="Genomic_DNA"/>
</dbReference>
<dbReference type="EMBL" id="AP023092">
    <property type="protein sequence ID" value="BCE33378.1"/>
    <property type="molecule type" value="Genomic_DNA"/>
</dbReference>
<name>A0A810CZG1_9BRAD</name>
<evidence type="ECO:0000256" key="1">
    <source>
        <dbReference type="SAM" id="Phobius"/>
    </source>
</evidence>
<keyword evidence="1" id="KW-0812">Transmembrane</keyword>
<evidence type="ECO:0000313" key="7">
    <source>
        <dbReference type="EMBL" id="BCE68374.1"/>
    </source>
</evidence>
<reference evidence="3" key="3">
    <citation type="submission" date="2020-05" db="EMBL/GenBank/DDBJ databases">
        <title>Complete genome sequence of Bradyrhizobium diazoefficiens XF2 isolated from soybean nodule.</title>
        <authorList>
            <person name="Noda R."/>
            <person name="Kakizaki K."/>
            <person name="Minamisawa K."/>
        </authorList>
    </citation>
    <scope>NUCLEOTIDE SEQUENCE</scope>
    <source>
        <strain evidence="3">XF2</strain>
    </source>
</reference>
<evidence type="ECO:0000313" key="9">
    <source>
        <dbReference type="EMBL" id="BCE94448.1"/>
    </source>
</evidence>
<reference evidence="8" key="8">
    <citation type="submission" date="2020-05" db="EMBL/GenBank/DDBJ databases">
        <title>Complete genome sequence of Bradyrhizobium diazoefficiens XF9 isolated from soybean nodule.</title>
        <authorList>
            <person name="Noda R."/>
            <person name="Kakizaki K."/>
            <person name="Minamisawa K."/>
        </authorList>
    </citation>
    <scope>NUCLEOTIDE SEQUENCE</scope>
    <source>
        <strain evidence="8">XF9</strain>
    </source>
</reference>